<dbReference type="GO" id="GO:0008703">
    <property type="term" value="F:5-amino-6-(5-phosphoribosylamino)uracil reductase activity"/>
    <property type="evidence" value="ECO:0007669"/>
    <property type="project" value="InterPro"/>
</dbReference>
<dbReference type="Pfam" id="PF01872">
    <property type="entry name" value="RibD_C"/>
    <property type="match status" value="1"/>
</dbReference>
<evidence type="ECO:0000313" key="6">
    <source>
        <dbReference type="Proteomes" id="UP001224412"/>
    </source>
</evidence>
<name>A0AAP4F4W3_9CORY</name>
<dbReference type="SUPFAM" id="SSF53597">
    <property type="entry name" value="Dihydrofolate reductase-like"/>
    <property type="match status" value="1"/>
</dbReference>
<comment type="caution">
    <text evidence="5">The sequence shown here is derived from an EMBL/GenBank/DDBJ whole genome shotgun (WGS) entry which is preliminary data.</text>
</comment>
<reference evidence="5" key="1">
    <citation type="submission" date="2023-05" db="EMBL/GenBank/DDBJ databases">
        <title>Metabolic capabilities are highly conserved among human nasal-associated Corynebacterium species in pangenomic analyses.</title>
        <authorList>
            <person name="Tran T.H."/>
            <person name="Roberts A.Q."/>
            <person name="Escapa I.F."/>
            <person name="Gao W."/>
            <person name="Conlan S."/>
            <person name="Kong H."/>
            <person name="Segre J.A."/>
            <person name="Kelly M.S."/>
            <person name="Lemon K.P."/>
        </authorList>
    </citation>
    <scope>NUCLEOTIDE SEQUENCE</scope>
    <source>
        <strain evidence="5">KPL2773</strain>
    </source>
</reference>
<accession>A0AAP4F4W3</accession>
<dbReference type="Proteomes" id="UP001224412">
    <property type="component" value="Unassembled WGS sequence"/>
</dbReference>
<dbReference type="InterPro" id="IPR024072">
    <property type="entry name" value="DHFR-like_dom_sf"/>
</dbReference>
<proteinExistence type="predicted"/>
<sequence length="238" mass="26366">MYKWPSIDQLIGPERRNQDDYWVRAVFASTITGSTSVNGRSQDLGNQLDTELLLGLREWAEVIVVGSGTVRAEDYAGVQPTDKKPNPAPLAVMTSSLDFDYDSRFFHDYHVPHLFMVPESSLQDPTNYTKVQKLQAFGEVISTGSGTVRECITALVNRGFVRISCEGGPSILGGLISANAVDQFYLTIDPTLTNAVESPITRCTSDTTVKHKMRLESSMHCPDSTLFLRYGHPRVNSM</sequence>
<dbReference type="Gene3D" id="3.40.430.10">
    <property type="entry name" value="Dihydrofolate Reductase, subunit A"/>
    <property type="match status" value="1"/>
</dbReference>
<evidence type="ECO:0000256" key="1">
    <source>
        <dbReference type="ARBA" id="ARBA00005104"/>
    </source>
</evidence>
<dbReference type="InterPro" id="IPR050765">
    <property type="entry name" value="Riboflavin_Biosynth_HTPR"/>
</dbReference>
<evidence type="ECO:0000256" key="3">
    <source>
        <dbReference type="ARBA" id="ARBA00023002"/>
    </source>
</evidence>
<keyword evidence="2" id="KW-0521">NADP</keyword>
<dbReference type="PANTHER" id="PTHR38011:SF7">
    <property type="entry name" value="2,5-DIAMINO-6-RIBOSYLAMINO-4(3H)-PYRIMIDINONE 5'-PHOSPHATE REDUCTASE"/>
    <property type="match status" value="1"/>
</dbReference>
<comment type="pathway">
    <text evidence="1">Cofactor biosynthesis; riboflavin biosynthesis.</text>
</comment>
<dbReference type="GO" id="GO:0009231">
    <property type="term" value="P:riboflavin biosynthetic process"/>
    <property type="evidence" value="ECO:0007669"/>
    <property type="project" value="InterPro"/>
</dbReference>
<evidence type="ECO:0000313" key="5">
    <source>
        <dbReference type="EMBL" id="MDK4306791.1"/>
    </source>
</evidence>
<gene>
    <name evidence="5" type="ORF">QPX42_04385</name>
</gene>
<keyword evidence="3" id="KW-0560">Oxidoreductase</keyword>
<dbReference type="RefSeq" id="WP_238632685.1">
    <property type="nucleotide sequence ID" value="NZ_JAKRDN010000004.1"/>
</dbReference>
<dbReference type="PANTHER" id="PTHR38011">
    <property type="entry name" value="DIHYDROFOLATE REDUCTASE FAMILY PROTEIN (AFU_ORTHOLOGUE AFUA_8G06820)"/>
    <property type="match status" value="1"/>
</dbReference>
<evidence type="ECO:0000256" key="2">
    <source>
        <dbReference type="ARBA" id="ARBA00022857"/>
    </source>
</evidence>
<protein>
    <submittedName>
        <fullName evidence="5">Dihydrofolate reductase family protein</fullName>
    </submittedName>
</protein>
<organism evidence="5 6">
    <name type="scientific">Corynebacterium pseudodiphtheriticum</name>
    <dbReference type="NCBI Taxonomy" id="37637"/>
    <lineage>
        <taxon>Bacteria</taxon>
        <taxon>Bacillati</taxon>
        <taxon>Actinomycetota</taxon>
        <taxon>Actinomycetes</taxon>
        <taxon>Mycobacteriales</taxon>
        <taxon>Corynebacteriaceae</taxon>
        <taxon>Corynebacterium</taxon>
    </lineage>
</organism>
<evidence type="ECO:0000259" key="4">
    <source>
        <dbReference type="Pfam" id="PF01872"/>
    </source>
</evidence>
<dbReference type="EMBL" id="JASNVH010000005">
    <property type="protein sequence ID" value="MDK4306791.1"/>
    <property type="molecule type" value="Genomic_DNA"/>
</dbReference>
<feature type="domain" description="Bacterial bifunctional deaminase-reductase C-terminal" evidence="4">
    <location>
        <begin position="22"/>
        <end position="223"/>
    </location>
</feature>
<dbReference type="InterPro" id="IPR002734">
    <property type="entry name" value="RibDG_C"/>
</dbReference>
<dbReference type="AlphaFoldDB" id="A0AAP4F4W3"/>